<sequence length="147" mass="17188">MQIEIKLDESCKEPKIIIHTDKMTEEVSQIVKLLSEEKPEVFAAIHENGEIILLEQTEIIRIYAENDRVYAKTKDGSYRLKARLYELEERLNKKMFIRISNSEIINLKEVKKFDLSFSGTICVSMSDKTATYVSRRYVRKIKQVLGL</sequence>
<dbReference type="Proteomes" id="UP000284051">
    <property type="component" value="Unassembled WGS sequence"/>
</dbReference>
<evidence type="ECO:0000256" key="2">
    <source>
        <dbReference type="ARBA" id="ARBA00023015"/>
    </source>
</evidence>
<name>A0A1Q6SI66_9FIRM</name>
<evidence type="ECO:0000313" key="7">
    <source>
        <dbReference type="EMBL" id="RHA64728.1"/>
    </source>
</evidence>
<dbReference type="AlphaFoldDB" id="A0A1Q6SI66"/>
<evidence type="ECO:0000256" key="1">
    <source>
        <dbReference type="ARBA" id="ARBA00022490"/>
    </source>
</evidence>
<dbReference type="InterPro" id="IPR046947">
    <property type="entry name" value="LytR-like"/>
</dbReference>
<dbReference type="Proteomes" id="UP000284465">
    <property type="component" value="Unassembled WGS sequence"/>
</dbReference>
<dbReference type="GeneID" id="61431306"/>
<dbReference type="PANTHER" id="PTHR37299">
    <property type="entry name" value="TRANSCRIPTIONAL REGULATOR-RELATED"/>
    <property type="match status" value="1"/>
</dbReference>
<evidence type="ECO:0000259" key="5">
    <source>
        <dbReference type="PROSITE" id="PS50930"/>
    </source>
</evidence>
<dbReference type="EMBL" id="QRID01000025">
    <property type="protein sequence ID" value="RHG25431.1"/>
    <property type="molecule type" value="Genomic_DNA"/>
</dbReference>
<dbReference type="PANTHER" id="PTHR37299:SF2">
    <property type="entry name" value="HTH LYTTR-TYPE DOMAIN-CONTAINING PROTEIN"/>
    <property type="match status" value="1"/>
</dbReference>
<keyword evidence="1" id="KW-0963">Cytoplasm</keyword>
<dbReference type="Gene3D" id="2.40.50.1020">
    <property type="entry name" value="LytTr DNA-binding domain"/>
    <property type="match status" value="1"/>
</dbReference>
<reference evidence="9 10" key="1">
    <citation type="submission" date="2018-08" db="EMBL/GenBank/DDBJ databases">
        <title>A genome reference for cultivated species of the human gut microbiota.</title>
        <authorList>
            <person name="Zou Y."/>
            <person name="Xue W."/>
            <person name="Luo G."/>
        </authorList>
    </citation>
    <scope>NUCLEOTIDE SEQUENCE [LARGE SCALE GENOMIC DNA]</scope>
    <source>
        <strain evidence="8 9">AM22-21LB</strain>
        <strain evidence="7 10">AM43-11</strain>
    </source>
</reference>
<dbReference type="EMBL" id="WNAJ01000023">
    <property type="protein sequence ID" value="MTR86475.1"/>
    <property type="molecule type" value="Genomic_DNA"/>
</dbReference>
<comment type="caution">
    <text evidence="7">The sequence shown here is derived from an EMBL/GenBank/DDBJ whole genome shotgun (WGS) entry which is preliminary data.</text>
</comment>
<dbReference type="EMBL" id="QSFP01000028">
    <property type="protein sequence ID" value="RHA64728.1"/>
    <property type="molecule type" value="Genomic_DNA"/>
</dbReference>
<reference evidence="6 11" key="2">
    <citation type="journal article" date="2019" name="Nat. Med.">
        <title>A library of human gut bacterial isolates paired with longitudinal multiomics data enables mechanistic microbiome research.</title>
        <authorList>
            <person name="Poyet M."/>
            <person name="Groussin M."/>
            <person name="Gibbons S.M."/>
            <person name="Avila-Pacheco J."/>
            <person name="Jiang X."/>
            <person name="Kearney S.M."/>
            <person name="Perrotta A.R."/>
            <person name="Berdy B."/>
            <person name="Zhao S."/>
            <person name="Lieberman T.D."/>
            <person name="Swanson P.K."/>
            <person name="Smith M."/>
            <person name="Roesemann S."/>
            <person name="Alexander J.E."/>
            <person name="Rich S.A."/>
            <person name="Livny J."/>
            <person name="Vlamakis H."/>
            <person name="Clish C."/>
            <person name="Bullock K."/>
            <person name="Deik A."/>
            <person name="Scott J."/>
            <person name="Pierce K.A."/>
            <person name="Xavier R.J."/>
            <person name="Alm E.J."/>
        </authorList>
    </citation>
    <scope>NUCLEOTIDE SEQUENCE [LARGE SCALE GENOMIC DNA]</scope>
    <source>
        <strain evidence="6 11">BIOML-A1</strain>
    </source>
</reference>
<evidence type="ECO:0000313" key="9">
    <source>
        <dbReference type="Proteomes" id="UP000284051"/>
    </source>
</evidence>
<keyword evidence="3" id="KW-0238">DNA-binding</keyword>
<dbReference type="RefSeq" id="WP_006857732.1">
    <property type="nucleotide sequence ID" value="NZ_CP097279.1"/>
</dbReference>
<evidence type="ECO:0000313" key="10">
    <source>
        <dbReference type="Proteomes" id="UP000284465"/>
    </source>
</evidence>
<evidence type="ECO:0000313" key="6">
    <source>
        <dbReference type="EMBL" id="MTR86475.1"/>
    </source>
</evidence>
<evidence type="ECO:0000256" key="3">
    <source>
        <dbReference type="ARBA" id="ARBA00023125"/>
    </source>
</evidence>
<proteinExistence type="predicted"/>
<dbReference type="PROSITE" id="PS50930">
    <property type="entry name" value="HTH_LYTTR"/>
    <property type="match status" value="1"/>
</dbReference>
<keyword evidence="4" id="KW-0804">Transcription</keyword>
<dbReference type="InterPro" id="IPR007492">
    <property type="entry name" value="LytTR_DNA-bd_dom"/>
</dbReference>
<dbReference type="GO" id="GO:0000156">
    <property type="term" value="F:phosphorelay response regulator activity"/>
    <property type="evidence" value="ECO:0007669"/>
    <property type="project" value="InterPro"/>
</dbReference>
<dbReference type="Pfam" id="PF04397">
    <property type="entry name" value="LytTR"/>
    <property type="match status" value="1"/>
</dbReference>
<keyword evidence="2" id="KW-0805">Transcription regulation</keyword>
<feature type="domain" description="HTH LytTR-type" evidence="5">
    <location>
        <begin position="43"/>
        <end position="147"/>
    </location>
</feature>
<dbReference type="SMART" id="SM00850">
    <property type="entry name" value="LytTR"/>
    <property type="match status" value="1"/>
</dbReference>
<evidence type="ECO:0000256" key="4">
    <source>
        <dbReference type="ARBA" id="ARBA00023163"/>
    </source>
</evidence>
<evidence type="ECO:0000313" key="11">
    <source>
        <dbReference type="Proteomes" id="UP000478483"/>
    </source>
</evidence>
<gene>
    <name evidence="8" type="ORF">DW264_17230</name>
    <name evidence="7" type="ORF">DW927_17080</name>
    <name evidence="6" type="ORF">GMD50_15820</name>
</gene>
<accession>A0A1Q6SI66</accession>
<dbReference type="Proteomes" id="UP000478483">
    <property type="component" value="Unassembled WGS sequence"/>
</dbReference>
<dbReference type="GO" id="GO:0003677">
    <property type="term" value="F:DNA binding"/>
    <property type="evidence" value="ECO:0007669"/>
    <property type="project" value="UniProtKB-KW"/>
</dbReference>
<organism evidence="7 10">
    <name type="scientific">Roseburia intestinalis</name>
    <dbReference type="NCBI Taxonomy" id="166486"/>
    <lineage>
        <taxon>Bacteria</taxon>
        <taxon>Bacillati</taxon>
        <taxon>Bacillota</taxon>
        <taxon>Clostridia</taxon>
        <taxon>Lachnospirales</taxon>
        <taxon>Lachnospiraceae</taxon>
        <taxon>Roseburia</taxon>
    </lineage>
</organism>
<protein>
    <submittedName>
        <fullName evidence="7">LytTR family transcriptional regulator</fullName>
    </submittedName>
</protein>
<evidence type="ECO:0000313" key="8">
    <source>
        <dbReference type="EMBL" id="RHG25431.1"/>
    </source>
</evidence>